<feature type="domain" description="Rv2525c-like glycoside hydrolase-like" evidence="1">
    <location>
        <begin position="308"/>
        <end position="495"/>
    </location>
</feature>
<evidence type="ECO:0000313" key="2">
    <source>
        <dbReference type="EMBL" id="QIQ03140.1"/>
    </source>
</evidence>
<dbReference type="SUPFAM" id="SSF47090">
    <property type="entry name" value="PGBD-like"/>
    <property type="match status" value="1"/>
</dbReference>
<dbReference type="Gene3D" id="3.20.20.80">
    <property type="entry name" value="Glycosidases"/>
    <property type="match status" value="1"/>
</dbReference>
<dbReference type="AlphaFoldDB" id="A0A6G9GY50"/>
<accession>A0A6G9GY50</accession>
<reference evidence="2 3" key="1">
    <citation type="submission" date="2020-03" db="EMBL/GenBank/DDBJ databases">
        <title>A novel species.</title>
        <authorList>
            <person name="Gao J."/>
        </authorList>
    </citation>
    <scope>NUCLEOTIDE SEQUENCE [LARGE SCALE GENOMIC DNA]</scope>
    <source>
        <strain evidence="2 3">QMT-12</strain>
    </source>
</reference>
<dbReference type="InterPro" id="IPR015020">
    <property type="entry name" value="Rv2525c-like_Glyco_Hydro-like"/>
</dbReference>
<dbReference type="SUPFAM" id="SSF51445">
    <property type="entry name" value="(Trans)glycosidases"/>
    <property type="match status" value="1"/>
</dbReference>
<dbReference type="InterPro" id="IPR017853">
    <property type="entry name" value="GH"/>
</dbReference>
<proteinExistence type="predicted"/>
<dbReference type="KEGG" id="slia:HA039_13105"/>
<dbReference type="CDD" id="cd06418">
    <property type="entry name" value="GH25_BacA-like"/>
    <property type="match status" value="1"/>
</dbReference>
<dbReference type="RefSeq" id="WP_167028481.1">
    <property type="nucleotide sequence ID" value="NZ_CP050177.1"/>
</dbReference>
<protein>
    <submittedName>
        <fullName evidence="2">DUF1906 domain-containing protein</fullName>
    </submittedName>
</protein>
<dbReference type="EMBL" id="CP050177">
    <property type="protein sequence ID" value="QIQ03140.1"/>
    <property type="molecule type" value="Genomic_DNA"/>
</dbReference>
<keyword evidence="3" id="KW-1185">Reference proteome</keyword>
<name>A0A6G9GY50_9ACTN</name>
<dbReference type="InterPro" id="IPR036365">
    <property type="entry name" value="PGBD-like_sf"/>
</dbReference>
<sequence length="750" mass="81321">MADEMVLRAQRFVNTTYGNGATLGISKLDENGQTSWTVMYALTRALQYEMGITSLSDSFGPTTLAKIGEKYGKIDETTVPSANFCRIIQSALYCKGYDGGDIDGKYNDRVKSAVAKLHQDMGVSGTYPGSALWPKTTKGLFNMDAYVPVGNGSATIASIQRWLNGKYILRKDFYAIPCDGHHSRDVAKSMLFAIQYELGMADGVANGVFGPGTKSGIQSHTLSTGSSGVWVQLFSAGMVLNQRPVAFTTSFSADLAAATSAFQAFAALPVTGKGDFSTWASLLVSYGDQDRPGQACDGVTKITDARAQALKAQGIVYVGRYLTNPIPDDPDLPEKAIQPGELKTIADNGLRCFPIYQTFGRDASGFNYPAGRAAGQAAVNAALDHGFKSGTRIFFAVDFDALDYQVTDNVVPHFKGIQDAITDDGGRFAIGVYGPRNVCTRVGEAGHSTASFVSDMSSGFSGNFGYALPADWAYDQIVTRTVGSGAGSINIDIDIASGRDKGQGSFDAPRAALPDVRYDGGFLNALHDDLSKYMRSIGFADDGGTGADARLFTHTECFETIMSFDQQTTELSNKYKMRKALIQTSAYWEMRHYDLIDQGVDHAVALYHLQGIGTKKDSSTGIGQIGGEVGIRAWNHCINKGFVTGTVTDPTKDADIWVMWQKVNKDNAFTMRTVPLLHLWGVDGKPGGQNPPTGETTLRSMRLDYTEREVFQVLRRYQGWGDQAEADATKRMAIYQIFEKYNAIMRQLAG</sequence>
<organism evidence="2 3">
    <name type="scientific">Streptomyces liangshanensis</name>
    <dbReference type="NCBI Taxonomy" id="2717324"/>
    <lineage>
        <taxon>Bacteria</taxon>
        <taxon>Bacillati</taxon>
        <taxon>Actinomycetota</taxon>
        <taxon>Actinomycetes</taxon>
        <taxon>Kitasatosporales</taxon>
        <taxon>Streptomycetaceae</taxon>
        <taxon>Streptomyces</taxon>
    </lineage>
</organism>
<dbReference type="Pfam" id="PF08924">
    <property type="entry name" value="Rv2525c_GlyHyd-like"/>
    <property type="match status" value="1"/>
</dbReference>
<evidence type="ECO:0000259" key="1">
    <source>
        <dbReference type="Pfam" id="PF08924"/>
    </source>
</evidence>
<gene>
    <name evidence="2" type="ORF">HA039_13105</name>
</gene>
<evidence type="ECO:0000313" key="3">
    <source>
        <dbReference type="Proteomes" id="UP000501179"/>
    </source>
</evidence>
<dbReference type="Proteomes" id="UP000501179">
    <property type="component" value="Chromosome"/>
</dbReference>